<dbReference type="Proteomes" id="UP000504623">
    <property type="component" value="Unplaced"/>
</dbReference>
<organism evidence="14 15">
    <name type="scientific">Chrysochloris asiatica</name>
    <name type="common">Cape golden mole</name>
    <dbReference type="NCBI Taxonomy" id="185453"/>
    <lineage>
        <taxon>Eukaryota</taxon>
        <taxon>Metazoa</taxon>
        <taxon>Chordata</taxon>
        <taxon>Craniata</taxon>
        <taxon>Vertebrata</taxon>
        <taxon>Euteleostomi</taxon>
        <taxon>Mammalia</taxon>
        <taxon>Eutheria</taxon>
        <taxon>Afrotheria</taxon>
        <taxon>Chrysochloridae</taxon>
        <taxon>Chrysochlorinae</taxon>
        <taxon>Chrysochloris</taxon>
    </lineage>
</organism>
<dbReference type="SUPFAM" id="SSF81321">
    <property type="entry name" value="Family A G protein-coupled receptor-like"/>
    <property type="match status" value="1"/>
</dbReference>
<evidence type="ECO:0000256" key="8">
    <source>
        <dbReference type="ARBA" id="ARBA00023136"/>
    </source>
</evidence>
<keyword evidence="4 12" id="KW-0716">Sensory transduction</keyword>
<evidence type="ECO:0000256" key="10">
    <source>
        <dbReference type="ARBA" id="ARBA00023224"/>
    </source>
</evidence>
<keyword evidence="10 12" id="KW-0807">Transducer</keyword>
<feature type="transmembrane region" description="Helical" evidence="13">
    <location>
        <begin position="57"/>
        <end position="75"/>
    </location>
</feature>
<dbReference type="Pfam" id="PF05296">
    <property type="entry name" value="TAS2R"/>
    <property type="match status" value="1"/>
</dbReference>
<evidence type="ECO:0000256" key="2">
    <source>
        <dbReference type="ARBA" id="ARBA00007376"/>
    </source>
</evidence>
<feature type="transmembrane region" description="Helical" evidence="13">
    <location>
        <begin position="183"/>
        <end position="206"/>
    </location>
</feature>
<evidence type="ECO:0000256" key="13">
    <source>
        <dbReference type="SAM" id="Phobius"/>
    </source>
</evidence>
<dbReference type="PANTHER" id="PTHR11394:SF78">
    <property type="entry name" value="TASTE RECEPTOR TYPE 2"/>
    <property type="match status" value="1"/>
</dbReference>
<evidence type="ECO:0000313" key="14">
    <source>
        <dbReference type="Proteomes" id="UP000504623"/>
    </source>
</evidence>
<accession>A0A9B0TQZ7</accession>
<dbReference type="GO" id="GO:0033038">
    <property type="term" value="F:bitter taste receptor activity"/>
    <property type="evidence" value="ECO:0007669"/>
    <property type="project" value="InterPro"/>
</dbReference>
<comment type="similarity">
    <text evidence="2 11">Belongs to the G-protein coupled receptor T2R family.</text>
</comment>
<dbReference type="FunFam" id="1.20.1070.10:FF:000042">
    <property type="entry name" value="Taste receptor type 2 member 7"/>
    <property type="match status" value="1"/>
</dbReference>
<evidence type="ECO:0000256" key="6">
    <source>
        <dbReference type="ARBA" id="ARBA00022989"/>
    </source>
</evidence>
<keyword evidence="9 12" id="KW-0675">Receptor</keyword>
<sequence>MSSEIENLLLTLVIGEFITGMLGNGFIGLVNCIDWVNNHKISSVDFILTSLAISRIAYLWIVLFDLFVIVLRPHIYAIAEITTFINFFWTVTNHLATWFATCLSIFYFFKIAHFSHPCFAWLKRRLSRVLLVLLLGSLFLMFFSFLSINTFNTLWIEAYGRHEKNFTWSSDVSKTLYFNSLNINLFSLIPFLLSLTSLLLLFLSLVRHIRNLKFNSMDTRDFSTVAHIRAMKMVMYFLLLFIVHSISSLSSGWIFFSLKQQEATLFVIFLLTIFPSGHSFILILGNSKLRQTALQLLRHFKCHLKRVKSLTS</sequence>
<keyword evidence="7 12" id="KW-0297">G-protein coupled receptor</keyword>
<gene>
    <name evidence="15" type="primary">LOC102826390</name>
</gene>
<comment type="subcellular location">
    <subcellularLocation>
        <location evidence="1 12">Membrane</location>
        <topology evidence="1 12">Multi-pass membrane protein</topology>
    </subcellularLocation>
</comment>
<evidence type="ECO:0000313" key="15">
    <source>
        <dbReference type="RefSeq" id="XP_006866135.1"/>
    </source>
</evidence>
<evidence type="ECO:0000256" key="7">
    <source>
        <dbReference type="ARBA" id="ARBA00023040"/>
    </source>
</evidence>
<keyword evidence="8 12" id="KW-0472">Membrane</keyword>
<feature type="transmembrane region" description="Helical" evidence="13">
    <location>
        <begin position="12"/>
        <end position="36"/>
    </location>
</feature>
<dbReference type="RefSeq" id="XP_006866135.1">
    <property type="nucleotide sequence ID" value="XM_006866073.1"/>
</dbReference>
<dbReference type="GO" id="GO:0016020">
    <property type="term" value="C:membrane"/>
    <property type="evidence" value="ECO:0007669"/>
    <property type="project" value="UniProtKB-SubCell"/>
</dbReference>
<feature type="transmembrane region" description="Helical" evidence="13">
    <location>
        <begin position="236"/>
        <end position="258"/>
    </location>
</feature>
<evidence type="ECO:0000256" key="12">
    <source>
        <dbReference type="RuleBase" id="RU004424"/>
    </source>
</evidence>
<evidence type="ECO:0000256" key="4">
    <source>
        <dbReference type="ARBA" id="ARBA00022606"/>
    </source>
</evidence>
<name>A0A9B0TQZ7_CHRAS</name>
<dbReference type="Gene3D" id="1.20.1070.10">
    <property type="entry name" value="Rhodopsin 7-helix transmembrane proteins"/>
    <property type="match status" value="1"/>
</dbReference>
<feature type="transmembrane region" description="Helical" evidence="13">
    <location>
        <begin position="129"/>
        <end position="148"/>
    </location>
</feature>
<feature type="transmembrane region" description="Helical" evidence="13">
    <location>
        <begin position="264"/>
        <end position="285"/>
    </location>
</feature>
<keyword evidence="5 12" id="KW-0812">Transmembrane</keyword>
<dbReference type="InterPro" id="IPR007960">
    <property type="entry name" value="TAS2R"/>
</dbReference>
<evidence type="ECO:0000256" key="3">
    <source>
        <dbReference type="ARBA" id="ARBA00022480"/>
    </source>
</evidence>
<evidence type="ECO:0000256" key="1">
    <source>
        <dbReference type="ARBA" id="ARBA00004141"/>
    </source>
</evidence>
<proteinExistence type="inferred from homology"/>
<dbReference type="PANTHER" id="PTHR11394">
    <property type="entry name" value="TASTE RECEPTOR TYPE 2"/>
    <property type="match status" value="1"/>
</dbReference>
<dbReference type="OrthoDB" id="8876749at2759"/>
<dbReference type="AlphaFoldDB" id="A0A9B0TQZ7"/>
<dbReference type="GeneID" id="102826390"/>
<keyword evidence="6 13" id="KW-1133">Transmembrane helix</keyword>
<reference evidence="15" key="1">
    <citation type="submission" date="2025-08" db="UniProtKB">
        <authorList>
            <consortium name="RefSeq"/>
        </authorList>
    </citation>
    <scope>IDENTIFICATION</scope>
    <source>
        <tissue evidence="15">Spleen</tissue>
    </source>
</reference>
<feature type="transmembrane region" description="Helical" evidence="13">
    <location>
        <begin position="87"/>
        <end position="109"/>
    </location>
</feature>
<evidence type="ECO:0000256" key="11">
    <source>
        <dbReference type="RuleBase" id="RU004423"/>
    </source>
</evidence>
<keyword evidence="14" id="KW-1185">Reference proteome</keyword>
<protein>
    <recommendedName>
        <fullName evidence="12">Taste receptor type 2</fullName>
    </recommendedName>
</protein>
<evidence type="ECO:0000256" key="5">
    <source>
        <dbReference type="ARBA" id="ARBA00022692"/>
    </source>
</evidence>
<keyword evidence="3 12" id="KW-0919">Taste</keyword>
<dbReference type="GO" id="GO:0004930">
    <property type="term" value="F:G protein-coupled receptor activity"/>
    <property type="evidence" value="ECO:0007669"/>
    <property type="project" value="UniProtKB-KW"/>
</dbReference>
<evidence type="ECO:0000256" key="9">
    <source>
        <dbReference type="ARBA" id="ARBA00023170"/>
    </source>
</evidence>